<proteinExistence type="predicted"/>
<reference evidence="2 3" key="1">
    <citation type="journal article" date="2020" name="Nat. Microbiol.">
        <title>Lysogenic host-virus interactions in SAR11 marine bacteria.</title>
        <authorList>
            <person name="Morris R.M."/>
            <person name="Cain K.R."/>
            <person name="Hvorecny K.L."/>
            <person name="Kollman J.M."/>
        </authorList>
    </citation>
    <scope>NUCLEOTIDE SEQUENCE [LARGE SCALE GENOMIC DNA]</scope>
    <source>
        <strain evidence="2 3">NP1</strain>
    </source>
</reference>
<keyword evidence="1" id="KW-0732">Signal</keyword>
<feature type="chain" id="PRO_5026137154" evidence="1">
    <location>
        <begin position="24"/>
        <end position="253"/>
    </location>
</feature>
<protein>
    <submittedName>
        <fullName evidence="2">Uncharacterized protein</fullName>
    </submittedName>
</protein>
<evidence type="ECO:0000256" key="1">
    <source>
        <dbReference type="SAM" id="SignalP"/>
    </source>
</evidence>
<feature type="signal peptide" evidence="1">
    <location>
        <begin position="1"/>
        <end position="23"/>
    </location>
</feature>
<evidence type="ECO:0000313" key="3">
    <source>
        <dbReference type="Proteomes" id="UP000501094"/>
    </source>
</evidence>
<organism evidence="2 3">
    <name type="scientific">Candidatus Pelagibacter giovannonii</name>
    <dbReference type="NCBI Taxonomy" id="2563896"/>
    <lineage>
        <taxon>Bacteria</taxon>
        <taxon>Pseudomonadati</taxon>
        <taxon>Pseudomonadota</taxon>
        <taxon>Alphaproteobacteria</taxon>
        <taxon>Candidatus Pelagibacterales</taxon>
        <taxon>Candidatus Pelagibacteraceae</taxon>
        <taxon>Candidatus Pelagibacter</taxon>
    </lineage>
</organism>
<dbReference type="AlphaFoldDB" id="A0A6H1Q165"/>
<dbReference type="RefSeq" id="WP_168606452.1">
    <property type="nucleotide sequence ID" value="NZ_CP038852.1"/>
</dbReference>
<accession>A0A6H1Q165</accession>
<dbReference type="Proteomes" id="UP000501094">
    <property type="component" value="Chromosome"/>
</dbReference>
<gene>
    <name evidence="2" type="ORF">E5R92_02030</name>
</gene>
<name>A0A6H1Q165_9PROT</name>
<evidence type="ECO:0000313" key="2">
    <source>
        <dbReference type="EMBL" id="QIZ20564.1"/>
    </source>
</evidence>
<keyword evidence="3" id="KW-1185">Reference proteome</keyword>
<sequence>MIKKYLKILTLFLGVLFTQSVNAAYETGEATEYQITVSKIELCATGSAIPTSNAAFSCLNPVTVSAAGLDSAVDIGNDAIGAGEAAATLGNFGLASPGVTYTHLIATMKREIQITGKTANCSTKGDGTKATTIIGGSDAGSGESVAATTTPVSAKLFVPAMTNNSDNRDIRSVSNVAGENATNAGTISATHDYFQGMLTLAAPFTLIQGQNPTVTMAFDTSTAVAALDGDGCAGGNDEMQAAPPTTTITIQGQ</sequence>
<dbReference type="KEGG" id="peg:E5R92_02030"/>
<dbReference type="EMBL" id="CP038852">
    <property type="protein sequence ID" value="QIZ20564.1"/>
    <property type="molecule type" value="Genomic_DNA"/>
</dbReference>